<organism evidence="11 12">
    <name type="scientific">Daphnia pulex</name>
    <name type="common">Water flea</name>
    <dbReference type="NCBI Taxonomy" id="6669"/>
    <lineage>
        <taxon>Eukaryota</taxon>
        <taxon>Metazoa</taxon>
        <taxon>Ecdysozoa</taxon>
        <taxon>Arthropoda</taxon>
        <taxon>Crustacea</taxon>
        <taxon>Branchiopoda</taxon>
        <taxon>Diplostraca</taxon>
        <taxon>Cladocera</taxon>
        <taxon>Anomopoda</taxon>
        <taxon>Daphniidae</taxon>
        <taxon>Daphnia</taxon>
    </lineage>
</organism>
<sequence>MTEVKRLPVFVFPSSLNFFADESSSHKQMVTVYNPYDFVVNFKVLCNAPHKYQIGDPEGSIKPHCCMDIVIRHISILPTCYHVTDKFRIQMNEHNSRQLLGKKDIPVILLPGKSTRISDSTATSLDNFRQFSTDVPSASSSYQNAGPNYIAILVAVVCIIALMLPSNEAEGGSSSSFWSMFHLSSQQKLVFAYSLGKCIGDLRN</sequence>
<feature type="domain" description="MSP" evidence="10">
    <location>
        <begin position="9"/>
        <end position="97"/>
    </location>
</feature>
<dbReference type="KEGG" id="dpx:DAPPUDRAFT_49680"/>
<proteinExistence type="predicted"/>
<dbReference type="STRING" id="6669.E9GF16"/>
<dbReference type="GO" id="GO:0005789">
    <property type="term" value="C:endoplasmic reticulum membrane"/>
    <property type="evidence" value="ECO:0007669"/>
    <property type="project" value="UniProtKB-SubCell"/>
</dbReference>
<keyword evidence="8" id="KW-0472">Membrane</keyword>
<dbReference type="InterPro" id="IPR008962">
    <property type="entry name" value="PapD-like_sf"/>
</dbReference>
<dbReference type="GO" id="GO:0000139">
    <property type="term" value="C:Golgi membrane"/>
    <property type="evidence" value="ECO:0007669"/>
    <property type="project" value="UniProtKB-SubCell"/>
</dbReference>
<keyword evidence="12" id="KW-1185">Reference proteome</keyword>
<dbReference type="OrthoDB" id="10022288at2759"/>
<accession>E9GF16</accession>
<comment type="subcellular location">
    <subcellularLocation>
        <location evidence="1">Endoplasmic reticulum membrane</location>
        <topology evidence="1">Multi-pass membrane protein</topology>
    </subcellularLocation>
    <subcellularLocation>
        <location evidence="2">Golgi apparatus membrane</location>
        <topology evidence="2">Multi-pass membrane protein</topology>
    </subcellularLocation>
</comment>
<dbReference type="FunFam" id="2.60.40.10:FF:000431">
    <property type="entry name" value="motile sperm domain-containing protein 1"/>
    <property type="match status" value="1"/>
</dbReference>
<dbReference type="OMA" id="TMAIFNP"/>
<dbReference type="Gene3D" id="2.60.40.10">
    <property type="entry name" value="Immunoglobulins"/>
    <property type="match status" value="1"/>
</dbReference>
<evidence type="ECO:0000313" key="11">
    <source>
        <dbReference type="EMBL" id="EFX81929.1"/>
    </source>
</evidence>
<gene>
    <name evidence="11" type="ORF">DAPPUDRAFT_49680</name>
</gene>
<reference evidence="11 12" key="1">
    <citation type="journal article" date="2011" name="Science">
        <title>The ecoresponsive genome of Daphnia pulex.</title>
        <authorList>
            <person name="Colbourne J.K."/>
            <person name="Pfrender M.E."/>
            <person name="Gilbert D."/>
            <person name="Thomas W.K."/>
            <person name="Tucker A."/>
            <person name="Oakley T.H."/>
            <person name="Tokishita S."/>
            <person name="Aerts A."/>
            <person name="Arnold G.J."/>
            <person name="Basu M.K."/>
            <person name="Bauer D.J."/>
            <person name="Caceres C.E."/>
            <person name="Carmel L."/>
            <person name="Casola C."/>
            <person name="Choi J.H."/>
            <person name="Detter J.C."/>
            <person name="Dong Q."/>
            <person name="Dusheyko S."/>
            <person name="Eads B.D."/>
            <person name="Frohlich T."/>
            <person name="Geiler-Samerotte K.A."/>
            <person name="Gerlach D."/>
            <person name="Hatcher P."/>
            <person name="Jogdeo S."/>
            <person name="Krijgsveld J."/>
            <person name="Kriventseva E.V."/>
            <person name="Kultz D."/>
            <person name="Laforsch C."/>
            <person name="Lindquist E."/>
            <person name="Lopez J."/>
            <person name="Manak J.R."/>
            <person name="Muller J."/>
            <person name="Pangilinan J."/>
            <person name="Patwardhan R.P."/>
            <person name="Pitluck S."/>
            <person name="Pritham E.J."/>
            <person name="Rechtsteiner A."/>
            <person name="Rho M."/>
            <person name="Rogozin I.B."/>
            <person name="Sakarya O."/>
            <person name="Salamov A."/>
            <person name="Schaack S."/>
            <person name="Shapiro H."/>
            <person name="Shiga Y."/>
            <person name="Skalitzky C."/>
            <person name="Smith Z."/>
            <person name="Souvorov A."/>
            <person name="Sung W."/>
            <person name="Tang Z."/>
            <person name="Tsuchiya D."/>
            <person name="Tu H."/>
            <person name="Vos H."/>
            <person name="Wang M."/>
            <person name="Wolf Y.I."/>
            <person name="Yamagata H."/>
            <person name="Yamada T."/>
            <person name="Ye Y."/>
            <person name="Shaw J.R."/>
            <person name="Andrews J."/>
            <person name="Crease T.J."/>
            <person name="Tang H."/>
            <person name="Lucas S.M."/>
            <person name="Robertson H.M."/>
            <person name="Bork P."/>
            <person name="Koonin E.V."/>
            <person name="Zdobnov E.M."/>
            <person name="Grigoriev I.V."/>
            <person name="Lynch M."/>
            <person name="Boore J.L."/>
        </authorList>
    </citation>
    <scope>NUCLEOTIDE SEQUENCE [LARGE SCALE GENOMIC DNA]</scope>
</reference>
<keyword evidence="4" id="KW-0812">Transmembrane</keyword>
<evidence type="ECO:0000256" key="3">
    <source>
        <dbReference type="ARBA" id="ARBA00020941"/>
    </source>
</evidence>
<dbReference type="HOGENOM" id="CLU_088040_0_0_1"/>
<dbReference type="PANTHER" id="PTHR34441:SF1">
    <property type="entry name" value="MOTILE SPERM DOMAIN-CONTAINING 1"/>
    <property type="match status" value="1"/>
</dbReference>
<keyword evidence="6" id="KW-1133">Transmembrane helix</keyword>
<comment type="function">
    <text evidence="9">Plays a role in differentiation and/or proliferation of mesenchymal stem cells. Proposed to be involved in epithelial-to-mesenchymal transition (EMT). However, another study suggests that it is not required for EMT or stem cell self-renewal and acts during later stages of differentiation.</text>
</comment>
<evidence type="ECO:0000256" key="1">
    <source>
        <dbReference type="ARBA" id="ARBA00004477"/>
    </source>
</evidence>
<dbReference type="GO" id="GO:0005737">
    <property type="term" value="C:cytoplasm"/>
    <property type="evidence" value="ECO:0000318"/>
    <property type="project" value="GO_Central"/>
</dbReference>
<name>E9GF16_DAPPU</name>
<dbReference type="Pfam" id="PF00635">
    <property type="entry name" value="Motile_Sperm"/>
    <property type="match status" value="1"/>
</dbReference>
<evidence type="ECO:0000256" key="4">
    <source>
        <dbReference type="ARBA" id="ARBA00022692"/>
    </source>
</evidence>
<dbReference type="AlphaFoldDB" id="E9GF16"/>
<dbReference type="InterPro" id="IPR000535">
    <property type="entry name" value="MSP_dom"/>
</dbReference>
<protein>
    <recommendedName>
        <fullName evidence="3">Motile sperm domain-containing protein 1</fullName>
    </recommendedName>
</protein>
<evidence type="ECO:0000259" key="10">
    <source>
        <dbReference type="Pfam" id="PF00635"/>
    </source>
</evidence>
<evidence type="ECO:0000256" key="5">
    <source>
        <dbReference type="ARBA" id="ARBA00022824"/>
    </source>
</evidence>
<dbReference type="InParanoid" id="E9GF16"/>
<dbReference type="SUPFAM" id="SSF49354">
    <property type="entry name" value="PapD-like"/>
    <property type="match status" value="1"/>
</dbReference>
<dbReference type="InterPro" id="IPR013783">
    <property type="entry name" value="Ig-like_fold"/>
</dbReference>
<dbReference type="Proteomes" id="UP000000305">
    <property type="component" value="Unassembled WGS sequence"/>
</dbReference>
<evidence type="ECO:0000256" key="9">
    <source>
        <dbReference type="ARBA" id="ARBA00045707"/>
    </source>
</evidence>
<evidence type="ECO:0000256" key="2">
    <source>
        <dbReference type="ARBA" id="ARBA00004653"/>
    </source>
</evidence>
<dbReference type="PhylomeDB" id="E9GF16"/>
<evidence type="ECO:0000256" key="8">
    <source>
        <dbReference type="ARBA" id="ARBA00023136"/>
    </source>
</evidence>
<keyword evidence="7" id="KW-0333">Golgi apparatus</keyword>
<evidence type="ECO:0000256" key="7">
    <source>
        <dbReference type="ARBA" id="ARBA00023034"/>
    </source>
</evidence>
<evidence type="ECO:0000313" key="12">
    <source>
        <dbReference type="Proteomes" id="UP000000305"/>
    </source>
</evidence>
<dbReference type="InterPro" id="IPR039283">
    <property type="entry name" value="MOSPD1/3"/>
</dbReference>
<dbReference type="PANTHER" id="PTHR34441">
    <property type="entry name" value="MOTILE SPERM DOMAIN-CONTAINING PROTEIN 1"/>
    <property type="match status" value="1"/>
</dbReference>
<dbReference type="EMBL" id="GL732541">
    <property type="protein sequence ID" value="EFX81929.1"/>
    <property type="molecule type" value="Genomic_DNA"/>
</dbReference>
<dbReference type="eggNOG" id="KOG0439">
    <property type="taxonomic scope" value="Eukaryota"/>
</dbReference>
<evidence type="ECO:0000256" key="6">
    <source>
        <dbReference type="ARBA" id="ARBA00022989"/>
    </source>
</evidence>
<keyword evidence="5" id="KW-0256">Endoplasmic reticulum</keyword>